<organism evidence="6 7">
    <name type="scientific">Pseudaquabacterium rugosum</name>
    <dbReference type="NCBI Taxonomy" id="2984194"/>
    <lineage>
        <taxon>Bacteria</taxon>
        <taxon>Pseudomonadati</taxon>
        <taxon>Pseudomonadota</taxon>
        <taxon>Betaproteobacteria</taxon>
        <taxon>Burkholderiales</taxon>
        <taxon>Sphaerotilaceae</taxon>
        <taxon>Pseudaquabacterium</taxon>
    </lineage>
</organism>
<proteinExistence type="predicted"/>
<keyword evidence="1" id="KW-0547">Nucleotide-binding</keyword>
<evidence type="ECO:0000256" key="4">
    <source>
        <dbReference type="SAM" id="MobiDB-lite"/>
    </source>
</evidence>
<dbReference type="InterPro" id="IPR029000">
    <property type="entry name" value="Cyclophilin-like_dom_sf"/>
</dbReference>
<dbReference type="InterPro" id="IPR003778">
    <property type="entry name" value="CT_A_B"/>
</dbReference>
<feature type="domain" description="Carboxyltransferase" evidence="5">
    <location>
        <begin position="27"/>
        <end position="329"/>
    </location>
</feature>
<dbReference type="Proteomes" id="UP001368500">
    <property type="component" value="Unassembled WGS sequence"/>
</dbReference>
<sequence>MTSPVIEVLQPGLQTQVQDEGRWGWQADGVPVGGAMDVWSHRIANLLVGNAADEATLEMLLRGPHLRFPAGATIALTGAELSPTVDGQPVAMGRALRLAPGAELAFGRRTAGLRGYLAVAGGIDVPPVLGSRSTYARGALGGHEGRALRAGDRLPLGVRSAAGPRTVAEPATSPLGADARATTGPPALDLLSPLPDPDPQTEVRILVVTGEHWHDFPTAARAAFLATPWRIGPQSDRMGYRLQGPALAPPSCGELLSDGVAFGTVQVPPDGQPIVLMAERQSTGGYPKIAHVASVDLPLLAQCGPGQRLRFEAVTADRAQALLEDRARHHARLRQALLASADT</sequence>
<accession>A0ABU9BB47</accession>
<evidence type="ECO:0000256" key="2">
    <source>
        <dbReference type="ARBA" id="ARBA00022801"/>
    </source>
</evidence>
<dbReference type="SMART" id="SM00797">
    <property type="entry name" value="AHS2"/>
    <property type="match status" value="1"/>
</dbReference>
<comment type="caution">
    <text evidence="6">The sequence shown here is derived from an EMBL/GenBank/DDBJ whole genome shotgun (WGS) entry which is preliminary data.</text>
</comment>
<evidence type="ECO:0000259" key="5">
    <source>
        <dbReference type="SMART" id="SM00797"/>
    </source>
</evidence>
<evidence type="ECO:0000256" key="3">
    <source>
        <dbReference type="ARBA" id="ARBA00022840"/>
    </source>
</evidence>
<reference evidence="6 7" key="1">
    <citation type="submission" date="2024-04" db="EMBL/GenBank/DDBJ databases">
        <title>Novel species of the genus Ideonella isolated from streams.</title>
        <authorList>
            <person name="Lu H."/>
        </authorList>
    </citation>
    <scope>NUCLEOTIDE SEQUENCE [LARGE SCALE GENOMIC DNA]</scope>
    <source>
        <strain evidence="6 7">BYS139W</strain>
    </source>
</reference>
<dbReference type="Pfam" id="PF02626">
    <property type="entry name" value="CT_A_B"/>
    <property type="match status" value="1"/>
</dbReference>
<evidence type="ECO:0000313" key="6">
    <source>
        <dbReference type="EMBL" id="MEK8027127.1"/>
    </source>
</evidence>
<dbReference type="PANTHER" id="PTHR43309:SF3">
    <property type="entry name" value="5-OXOPROLINASE SUBUNIT C"/>
    <property type="match status" value="1"/>
</dbReference>
<keyword evidence="2" id="KW-0378">Hydrolase</keyword>
<protein>
    <submittedName>
        <fullName evidence="6">Biotin-dependent carboxyltransferase family protein</fullName>
    </submittedName>
</protein>
<dbReference type="SUPFAM" id="SSF50891">
    <property type="entry name" value="Cyclophilin-like"/>
    <property type="match status" value="1"/>
</dbReference>
<dbReference type="NCBIfam" id="TIGR00724">
    <property type="entry name" value="urea_amlyse_rel"/>
    <property type="match status" value="1"/>
</dbReference>
<dbReference type="Gene3D" id="2.40.100.10">
    <property type="entry name" value="Cyclophilin-like"/>
    <property type="match status" value="1"/>
</dbReference>
<gene>
    <name evidence="6" type="ORF">AACH11_14255</name>
</gene>
<dbReference type="RefSeq" id="WP_341374902.1">
    <property type="nucleotide sequence ID" value="NZ_JBBUTF010000012.1"/>
</dbReference>
<feature type="region of interest" description="Disordered" evidence="4">
    <location>
        <begin position="161"/>
        <end position="195"/>
    </location>
</feature>
<evidence type="ECO:0000256" key="1">
    <source>
        <dbReference type="ARBA" id="ARBA00022741"/>
    </source>
</evidence>
<keyword evidence="3" id="KW-0067">ATP-binding</keyword>
<keyword evidence="7" id="KW-1185">Reference proteome</keyword>
<name>A0ABU9BB47_9BURK</name>
<evidence type="ECO:0000313" key="7">
    <source>
        <dbReference type="Proteomes" id="UP001368500"/>
    </source>
</evidence>
<dbReference type="PANTHER" id="PTHR43309">
    <property type="entry name" value="5-OXOPROLINASE SUBUNIT C"/>
    <property type="match status" value="1"/>
</dbReference>
<dbReference type="InterPro" id="IPR052708">
    <property type="entry name" value="PxpC"/>
</dbReference>
<dbReference type="EMBL" id="JBBUTF010000012">
    <property type="protein sequence ID" value="MEK8027127.1"/>
    <property type="molecule type" value="Genomic_DNA"/>
</dbReference>